<keyword evidence="6" id="KW-0648">Protein biosynthesis</keyword>
<evidence type="ECO:0000256" key="2">
    <source>
        <dbReference type="ARBA" id="ARBA00012831"/>
    </source>
</evidence>
<dbReference type="InterPro" id="IPR050062">
    <property type="entry name" value="Pro-tRNA_synthetase"/>
</dbReference>
<evidence type="ECO:0000256" key="8">
    <source>
        <dbReference type="ARBA" id="ARBA00029731"/>
    </source>
</evidence>
<dbReference type="InterPro" id="IPR002316">
    <property type="entry name" value="Pro-tRNA-ligase_IIa"/>
</dbReference>
<evidence type="ECO:0000256" key="4">
    <source>
        <dbReference type="ARBA" id="ARBA00022741"/>
    </source>
</evidence>
<dbReference type="PANTHER" id="PTHR42753">
    <property type="entry name" value="MITOCHONDRIAL RIBOSOME PROTEIN L39/PROLYL-TRNA LIGASE FAMILY MEMBER"/>
    <property type="match status" value="1"/>
</dbReference>
<comment type="similarity">
    <text evidence="1">Belongs to the class-II aminoacyl-tRNA synthetase family.</text>
</comment>
<keyword evidence="4" id="KW-0547">Nucleotide-binding</keyword>
<dbReference type="InterPro" id="IPR004154">
    <property type="entry name" value="Anticodon-bd"/>
</dbReference>
<dbReference type="Gene3D" id="3.30.930.10">
    <property type="entry name" value="Bira Bifunctional Protein, Domain 2"/>
    <property type="match status" value="2"/>
</dbReference>
<dbReference type="Pfam" id="PF00587">
    <property type="entry name" value="tRNA-synt_2b"/>
    <property type="match status" value="1"/>
</dbReference>
<dbReference type="PRINTS" id="PR01046">
    <property type="entry name" value="TRNASYNTHPRO"/>
</dbReference>
<keyword evidence="12" id="KW-1185">Reference proteome</keyword>
<evidence type="ECO:0000256" key="9">
    <source>
        <dbReference type="ARBA" id="ARBA00047671"/>
    </source>
</evidence>
<dbReference type="Gene3D" id="3.40.50.800">
    <property type="entry name" value="Anticodon-binding domain"/>
    <property type="match status" value="1"/>
</dbReference>
<dbReference type="OrthoDB" id="10267474at2759"/>
<dbReference type="NCBIfam" id="TIGR00409">
    <property type="entry name" value="proS_fam_II"/>
    <property type="match status" value="1"/>
</dbReference>
<evidence type="ECO:0000256" key="3">
    <source>
        <dbReference type="ARBA" id="ARBA00022598"/>
    </source>
</evidence>
<keyword evidence="5" id="KW-0067">ATP-binding</keyword>
<dbReference type="PANTHER" id="PTHR42753:SF2">
    <property type="entry name" value="PROLINE--TRNA LIGASE"/>
    <property type="match status" value="1"/>
</dbReference>
<dbReference type="GO" id="GO:0004827">
    <property type="term" value="F:proline-tRNA ligase activity"/>
    <property type="evidence" value="ECO:0007669"/>
    <property type="project" value="UniProtKB-EC"/>
</dbReference>
<evidence type="ECO:0000259" key="10">
    <source>
        <dbReference type="PROSITE" id="PS50862"/>
    </source>
</evidence>
<dbReference type="InterPro" id="IPR045864">
    <property type="entry name" value="aa-tRNA-synth_II/BPL/LPL"/>
</dbReference>
<dbReference type="InterPro" id="IPR002314">
    <property type="entry name" value="aa-tRNA-synt_IIb"/>
</dbReference>
<dbReference type="SUPFAM" id="SSF52954">
    <property type="entry name" value="Class II aaRS ABD-related"/>
    <property type="match status" value="1"/>
</dbReference>
<keyword evidence="7" id="KW-0030">Aminoacyl-tRNA synthetase</keyword>
<dbReference type="GO" id="GO:0006433">
    <property type="term" value="P:prolyl-tRNA aminoacylation"/>
    <property type="evidence" value="ECO:0007669"/>
    <property type="project" value="InterPro"/>
</dbReference>
<dbReference type="PROSITE" id="PS50862">
    <property type="entry name" value="AA_TRNA_LIGASE_II"/>
    <property type="match status" value="1"/>
</dbReference>
<dbReference type="GO" id="GO:0005739">
    <property type="term" value="C:mitochondrion"/>
    <property type="evidence" value="ECO:0007669"/>
    <property type="project" value="TreeGrafter"/>
</dbReference>
<protein>
    <recommendedName>
        <fullName evidence="2">proline--tRNA ligase</fullName>
        <ecNumber evidence="2">6.1.1.15</ecNumber>
    </recommendedName>
    <alternativeName>
        <fullName evidence="8">Prolyl-tRNA synthetase</fullName>
    </alternativeName>
</protein>
<gene>
    <name evidence="11" type="primary">PARPA_09995.1 scaffold 39144</name>
</gene>
<evidence type="ECO:0000313" key="11">
    <source>
        <dbReference type="EMBL" id="CEP15755.1"/>
    </source>
</evidence>
<dbReference type="Pfam" id="PF03129">
    <property type="entry name" value="HGTP_anticodon"/>
    <property type="match status" value="1"/>
</dbReference>
<dbReference type="EMBL" id="LN732614">
    <property type="protein sequence ID" value="CEP15755.1"/>
    <property type="molecule type" value="Genomic_DNA"/>
</dbReference>
<dbReference type="STRING" id="35722.A0A0B7NB82"/>
<dbReference type="EC" id="6.1.1.15" evidence="2"/>
<dbReference type="InterPro" id="IPR006195">
    <property type="entry name" value="aa-tRNA-synth_II"/>
</dbReference>
<dbReference type="InterPro" id="IPR036621">
    <property type="entry name" value="Anticodon-bd_dom_sf"/>
</dbReference>
<dbReference type="Proteomes" id="UP000054107">
    <property type="component" value="Unassembled WGS sequence"/>
</dbReference>
<dbReference type="AlphaFoldDB" id="A0A0B7NB82"/>
<organism evidence="11 12">
    <name type="scientific">Parasitella parasitica</name>
    <dbReference type="NCBI Taxonomy" id="35722"/>
    <lineage>
        <taxon>Eukaryota</taxon>
        <taxon>Fungi</taxon>
        <taxon>Fungi incertae sedis</taxon>
        <taxon>Mucoromycota</taxon>
        <taxon>Mucoromycotina</taxon>
        <taxon>Mucoromycetes</taxon>
        <taxon>Mucorales</taxon>
        <taxon>Mucorineae</taxon>
        <taxon>Mucoraceae</taxon>
        <taxon>Parasitella</taxon>
    </lineage>
</organism>
<dbReference type="InterPro" id="IPR004500">
    <property type="entry name" value="Pro-tRNA-synth_IIa_bac-type"/>
</dbReference>
<reference evidence="11 12" key="1">
    <citation type="submission" date="2014-09" db="EMBL/GenBank/DDBJ databases">
        <authorList>
            <person name="Ellenberger Sabrina"/>
        </authorList>
    </citation>
    <scope>NUCLEOTIDE SEQUENCE [LARGE SCALE GENOMIC DNA]</scope>
    <source>
        <strain evidence="11 12">CBS 412.66</strain>
    </source>
</reference>
<accession>A0A0B7NB82</accession>
<evidence type="ECO:0000256" key="5">
    <source>
        <dbReference type="ARBA" id="ARBA00022840"/>
    </source>
</evidence>
<evidence type="ECO:0000256" key="1">
    <source>
        <dbReference type="ARBA" id="ARBA00008226"/>
    </source>
</evidence>
<dbReference type="GO" id="GO:0005524">
    <property type="term" value="F:ATP binding"/>
    <property type="evidence" value="ECO:0007669"/>
    <property type="project" value="UniProtKB-KW"/>
</dbReference>
<comment type="catalytic activity">
    <reaction evidence="9">
        <text>tRNA(Pro) + L-proline + ATP = L-prolyl-tRNA(Pro) + AMP + diphosphate</text>
        <dbReference type="Rhea" id="RHEA:14305"/>
        <dbReference type="Rhea" id="RHEA-COMP:9700"/>
        <dbReference type="Rhea" id="RHEA-COMP:9702"/>
        <dbReference type="ChEBI" id="CHEBI:30616"/>
        <dbReference type="ChEBI" id="CHEBI:33019"/>
        <dbReference type="ChEBI" id="CHEBI:60039"/>
        <dbReference type="ChEBI" id="CHEBI:78442"/>
        <dbReference type="ChEBI" id="CHEBI:78532"/>
        <dbReference type="ChEBI" id="CHEBI:456215"/>
        <dbReference type="EC" id="6.1.1.15"/>
    </reaction>
</comment>
<dbReference type="SUPFAM" id="SSF55681">
    <property type="entry name" value="Class II aaRS and biotin synthetases"/>
    <property type="match status" value="1"/>
</dbReference>
<feature type="domain" description="Aminoacyl-transfer RNA synthetases class-II family profile" evidence="10">
    <location>
        <begin position="1"/>
        <end position="390"/>
    </location>
</feature>
<evidence type="ECO:0000313" key="12">
    <source>
        <dbReference type="Proteomes" id="UP000054107"/>
    </source>
</evidence>
<proteinExistence type="inferred from homology"/>
<evidence type="ECO:0000256" key="6">
    <source>
        <dbReference type="ARBA" id="ARBA00022917"/>
    </source>
</evidence>
<name>A0A0B7NB82_9FUNG</name>
<sequence>MQAIGSEKLSLPMLLNPDAWKKTGRWDGSKGEFFRLQDRKESDLLLAPTHEEEITQLVASQLQSPKQLPIRLYQIGRKYRDELRPRAGLLRGREFIMKDLYSFDATQEDAFVTYDQIAQAYRRIFDKMGVPFVVAEADSGNIGGSKSHEYHLISPVGEDTLLTCSGCGYTANEELAVGKVDQLCKDGHTALTDSLLLCNVDTTVVAFKAAAQDGVVEGLAAIFTPPQREANILKVQTLLSKYLKRHKQMSETATMDMEIVPFAKAKSIDPATVRHLHVFVDDAVKLSLQASEQLTIHPQDHFRIATEGDHCVSCAKKGSSSRLSSVKAIECGHTFYLGTKYSSVLDCGFRESGRKGNKVPTEMGCYGIGITRLLAAVAEARHDTKGIAWPAQLAPYSVCIVPTDDRKQAFKDIAGQIYDRLAKGHLKGDVVIDDRRLGFGAKMKDAELVGYPYTIIVGPNSLQQEQPLLEIHQRIQHQDSKKTNIELKDLLQQHEVFITI</sequence>
<keyword evidence="3" id="KW-0436">Ligase</keyword>
<evidence type="ECO:0000256" key="7">
    <source>
        <dbReference type="ARBA" id="ARBA00023146"/>
    </source>
</evidence>